<accession>I2C5P4</accession>
<dbReference type="Proteomes" id="UP000002878">
    <property type="component" value="Chromosome"/>
</dbReference>
<dbReference type="PATRIC" id="fig|1126211.3.peg.1908"/>
<proteinExistence type="predicted"/>
<reference evidence="1 2" key="1">
    <citation type="journal article" date="2012" name="J. Biotechnol.">
        <title>Genome sequence of the plant growth promoting strain Bacillus amyloliquefaciens subsp. plantarum B9601-Y2 and expression of mersacidin and other secondary metabolites.</title>
        <authorList>
            <person name="He P."/>
            <person name="Hao K."/>
            <person name="Blom J."/>
            <person name="Ruckert C."/>
            <person name="Vater J."/>
            <person name="Mao Z."/>
            <person name="Wu Y."/>
            <person name="Hou M."/>
            <person name="He P."/>
            <person name="He Y."/>
            <person name="Borriss R."/>
        </authorList>
    </citation>
    <scope>NUCLEOTIDE SEQUENCE [LARGE SCALE GENOMIC DNA]</scope>
    <source>
        <strain evidence="1">Y2</strain>
    </source>
</reference>
<gene>
    <name evidence="1" type="ORF">MUS_2001</name>
</gene>
<protein>
    <submittedName>
        <fullName evidence="1">Uncharacterized protein</fullName>
    </submittedName>
</protein>
<dbReference type="EMBL" id="CP003332">
    <property type="protein sequence ID" value="AFJ61968.1"/>
    <property type="molecule type" value="Genomic_DNA"/>
</dbReference>
<evidence type="ECO:0000313" key="2">
    <source>
        <dbReference type="Proteomes" id="UP000002878"/>
    </source>
</evidence>
<organism evidence="1 2">
    <name type="scientific">Bacillus amyloliquefaciens (strain Y2)</name>
    <name type="common">Bacillus amyloliquefaciens subsp. plantarum (strain B9601-Y2)</name>
    <dbReference type="NCBI Taxonomy" id="1155777"/>
    <lineage>
        <taxon>Bacteria</taxon>
        <taxon>Bacillati</taxon>
        <taxon>Bacillota</taxon>
        <taxon>Bacilli</taxon>
        <taxon>Bacillales</taxon>
        <taxon>Bacillaceae</taxon>
        <taxon>Bacillus</taxon>
        <taxon>Bacillus amyloliquefaciens group</taxon>
    </lineage>
</organism>
<sequence>MGGFGVMNMKRKPARVFDTRNNVTFFTGTEWECMEFALKNYPREEFPHVLVGVNDEDEGEGTE</sequence>
<dbReference type="AlphaFoldDB" id="I2C5P4"/>
<name>I2C5P4_BACAY</name>
<dbReference type="KEGG" id="bqy:MUS_2001"/>
<evidence type="ECO:0000313" key="1">
    <source>
        <dbReference type="EMBL" id="AFJ61968.1"/>
    </source>
</evidence>
<dbReference type="HOGENOM" id="CLU_2969444_0_0_9"/>